<name>A0ABS4JYR1_9CLOT</name>
<feature type="transmembrane region" description="Helical" evidence="1">
    <location>
        <begin position="12"/>
        <end position="30"/>
    </location>
</feature>
<dbReference type="Pfam" id="PF13630">
    <property type="entry name" value="SdpI"/>
    <property type="match status" value="1"/>
</dbReference>
<dbReference type="EMBL" id="JAGGLL010000003">
    <property type="protein sequence ID" value="MBP2020669.1"/>
    <property type="molecule type" value="Genomic_DNA"/>
</dbReference>
<accession>A0ABS4JYR1</accession>
<dbReference type="InterPro" id="IPR025962">
    <property type="entry name" value="SdpI/YhfL"/>
</dbReference>
<evidence type="ECO:0000313" key="2">
    <source>
        <dbReference type="EMBL" id="MBP2020669.1"/>
    </source>
</evidence>
<evidence type="ECO:0000256" key="1">
    <source>
        <dbReference type="SAM" id="Phobius"/>
    </source>
</evidence>
<protein>
    <submittedName>
        <fullName evidence="2">Membrane protein</fullName>
    </submittedName>
</protein>
<keyword evidence="1" id="KW-1133">Transmembrane helix</keyword>
<sequence>MDLLHLLDLFFNHSLIGLLLLIFGVVYKIFPPKNINVFYGFRTERSEKSKEVWDKSNIYCAKKIIEVGMFLTILGAINLIVLPKMYSLFSIIAAGSLLIWVIVKTDKFIS</sequence>
<keyword evidence="1" id="KW-0472">Membrane</keyword>
<feature type="transmembrane region" description="Helical" evidence="1">
    <location>
        <begin position="64"/>
        <end position="81"/>
    </location>
</feature>
<gene>
    <name evidence="2" type="ORF">J2Z44_000453</name>
</gene>
<dbReference type="Proteomes" id="UP001519308">
    <property type="component" value="Unassembled WGS sequence"/>
</dbReference>
<reference evidence="2 3" key="1">
    <citation type="submission" date="2021-03" db="EMBL/GenBank/DDBJ databases">
        <title>Genomic Encyclopedia of Type Strains, Phase IV (KMG-IV): sequencing the most valuable type-strain genomes for metagenomic binning, comparative biology and taxonomic classification.</title>
        <authorList>
            <person name="Goeker M."/>
        </authorList>
    </citation>
    <scope>NUCLEOTIDE SEQUENCE [LARGE SCALE GENOMIC DNA]</scope>
    <source>
        <strain evidence="2 3">DSM 28650</strain>
    </source>
</reference>
<dbReference type="RefSeq" id="WP_021283917.1">
    <property type="nucleotide sequence ID" value="NZ_JAGGLL010000003.1"/>
</dbReference>
<proteinExistence type="predicted"/>
<evidence type="ECO:0000313" key="3">
    <source>
        <dbReference type="Proteomes" id="UP001519308"/>
    </source>
</evidence>
<keyword evidence="3" id="KW-1185">Reference proteome</keyword>
<organism evidence="2 3">
    <name type="scientific">Clostridium punense</name>
    <dbReference type="NCBI Taxonomy" id="1054297"/>
    <lineage>
        <taxon>Bacteria</taxon>
        <taxon>Bacillati</taxon>
        <taxon>Bacillota</taxon>
        <taxon>Clostridia</taxon>
        <taxon>Eubacteriales</taxon>
        <taxon>Clostridiaceae</taxon>
        <taxon>Clostridium</taxon>
    </lineage>
</organism>
<feature type="transmembrane region" description="Helical" evidence="1">
    <location>
        <begin position="87"/>
        <end position="103"/>
    </location>
</feature>
<keyword evidence="1" id="KW-0812">Transmembrane</keyword>
<comment type="caution">
    <text evidence="2">The sequence shown here is derived from an EMBL/GenBank/DDBJ whole genome shotgun (WGS) entry which is preliminary data.</text>
</comment>